<dbReference type="STRING" id="1156985.SAMN04488118_104130"/>
<dbReference type="PROSITE" id="PS00197">
    <property type="entry name" value="2FE2S_FER_1"/>
    <property type="match status" value="1"/>
</dbReference>
<evidence type="ECO:0000256" key="3">
    <source>
        <dbReference type="ARBA" id="ARBA00022714"/>
    </source>
</evidence>
<dbReference type="InterPro" id="IPR036010">
    <property type="entry name" value="2Fe-2S_ferredoxin-like_sf"/>
</dbReference>
<evidence type="ECO:0000259" key="10">
    <source>
        <dbReference type="PROSITE" id="PS51085"/>
    </source>
</evidence>
<keyword evidence="13" id="KW-1185">Reference proteome</keyword>
<evidence type="ECO:0000313" key="12">
    <source>
        <dbReference type="EMBL" id="SCZ60673.1"/>
    </source>
</evidence>
<dbReference type="PRINTS" id="PR00410">
    <property type="entry name" value="PHEHYDRXLASE"/>
</dbReference>
<keyword evidence="6" id="KW-0560">Oxidoreductase</keyword>
<organism evidence="12 13">
    <name type="scientific">Epibacterium ulvae</name>
    <dbReference type="NCBI Taxonomy" id="1156985"/>
    <lineage>
        <taxon>Bacteria</taxon>
        <taxon>Pseudomonadati</taxon>
        <taxon>Pseudomonadota</taxon>
        <taxon>Alphaproteobacteria</taxon>
        <taxon>Rhodobacterales</taxon>
        <taxon>Roseobacteraceae</taxon>
        <taxon>Epibacterium</taxon>
    </lineage>
</organism>
<dbReference type="Gene3D" id="2.40.30.10">
    <property type="entry name" value="Translation factors"/>
    <property type="match status" value="1"/>
</dbReference>
<evidence type="ECO:0000256" key="5">
    <source>
        <dbReference type="ARBA" id="ARBA00022827"/>
    </source>
</evidence>
<keyword evidence="5" id="KW-0274">FAD</keyword>
<name>A0A1G5QFN9_9RHOB</name>
<evidence type="ECO:0000256" key="7">
    <source>
        <dbReference type="ARBA" id="ARBA00023004"/>
    </source>
</evidence>
<dbReference type="Pfam" id="PF00970">
    <property type="entry name" value="FAD_binding_6"/>
    <property type="match status" value="1"/>
</dbReference>
<dbReference type="AlphaFoldDB" id="A0A1G5QFN9"/>
<comment type="cofactor">
    <cofactor evidence="1">
        <name>FAD</name>
        <dbReference type="ChEBI" id="CHEBI:57692"/>
    </cofactor>
</comment>
<keyword evidence="7" id="KW-0408">Iron</keyword>
<keyword evidence="2" id="KW-0285">Flavoprotein</keyword>
<dbReference type="GO" id="GO:0051537">
    <property type="term" value="F:2 iron, 2 sulfur cluster binding"/>
    <property type="evidence" value="ECO:0007669"/>
    <property type="project" value="UniProtKB-KW"/>
</dbReference>
<dbReference type="GO" id="GO:0016491">
    <property type="term" value="F:oxidoreductase activity"/>
    <property type="evidence" value="ECO:0007669"/>
    <property type="project" value="UniProtKB-KW"/>
</dbReference>
<evidence type="ECO:0000259" key="11">
    <source>
        <dbReference type="PROSITE" id="PS51384"/>
    </source>
</evidence>
<dbReference type="EMBL" id="FMWG01000004">
    <property type="protein sequence ID" value="SCZ60673.1"/>
    <property type="molecule type" value="Genomic_DNA"/>
</dbReference>
<evidence type="ECO:0000313" key="13">
    <source>
        <dbReference type="Proteomes" id="UP000198767"/>
    </source>
</evidence>
<dbReference type="InterPro" id="IPR039261">
    <property type="entry name" value="FNR_nucleotide-bd"/>
</dbReference>
<evidence type="ECO:0000256" key="9">
    <source>
        <dbReference type="ARBA" id="ARBA00061434"/>
    </source>
</evidence>
<dbReference type="InterPro" id="IPR001433">
    <property type="entry name" value="OxRdtase_FAD/NAD-bd"/>
</dbReference>
<evidence type="ECO:0000256" key="2">
    <source>
        <dbReference type="ARBA" id="ARBA00022630"/>
    </source>
</evidence>
<proteinExistence type="inferred from homology"/>
<reference evidence="12 13" key="1">
    <citation type="submission" date="2016-10" db="EMBL/GenBank/DDBJ databases">
        <authorList>
            <person name="de Groot N.N."/>
        </authorList>
    </citation>
    <scope>NUCLEOTIDE SEQUENCE [LARGE SCALE GENOMIC DNA]</scope>
    <source>
        <strain evidence="12 13">U95</strain>
    </source>
</reference>
<evidence type="ECO:0000256" key="8">
    <source>
        <dbReference type="ARBA" id="ARBA00023014"/>
    </source>
</evidence>
<dbReference type="CDD" id="cd00207">
    <property type="entry name" value="fer2"/>
    <property type="match status" value="1"/>
</dbReference>
<dbReference type="SUPFAM" id="SSF52343">
    <property type="entry name" value="Ferredoxin reductase-like, C-terminal NADP-linked domain"/>
    <property type="match status" value="1"/>
</dbReference>
<evidence type="ECO:0000256" key="4">
    <source>
        <dbReference type="ARBA" id="ARBA00022723"/>
    </source>
</evidence>
<dbReference type="InterPro" id="IPR050415">
    <property type="entry name" value="MRET"/>
</dbReference>
<dbReference type="RefSeq" id="WP_090217841.1">
    <property type="nucleotide sequence ID" value="NZ_FMWG01000004.1"/>
</dbReference>
<dbReference type="SUPFAM" id="SSF54292">
    <property type="entry name" value="2Fe-2S ferredoxin-like"/>
    <property type="match status" value="1"/>
</dbReference>
<dbReference type="PROSITE" id="PS51085">
    <property type="entry name" value="2FE2S_FER_2"/>
    <property type="match status" value="1"/>
</dbReference>
<dbReference type="InterPro" id="IPR012675">
    <property type="entry name" value="Beta-grasp_dom_sf"/>
</dbReference>
<dbReference type="PANTHER" id="PTHR47354:SF6">
    <property type="entry name" value="NADH OXIDOREDUCTASE HCR"/>
    <property type="match status" value="1"/>
</dbReference>
<dbReference type="Pfam" id="PF00175">
    <property type="entry name" value="NAD_binding_1"/>
    <property type="match status" value="1"/>
</dbReference>
<protein>
    <submittedName>
        <fullName evidence="12">Ferredoxin-NADP reductase</fullName>
    </submittedName>
</protein>
<dbReference type="OrthoDB" id="9796486at2"/>
<keyword evidence="8" id="KW-0411">Iron-sulfur</keyword>
<dbReference type="InterPro" id="IPR017938">
    <property type="entry name" value="Riboflavin_synthase-like_b-brl"/>
</dbReference>
<dbReference type="PANTHER" id="PTHR47354">
    <property type="entry name" value="NADH OXIDOREDUCTASE HCR"/>
    <property type="match status" value="1"/>
</dbReference>
<dbReference type="Gene3D" id="3.10.20.30">
    <property type="match status" value="1"/>
</dbReference>
<accession>A0A1G5QFN9</accession>
<gene>
    <name evidence="12" type="ORF">SAMN04488118_104130</name>
</gene>
<keyword evidence="4" id="KW-0479">Metal-binding</keyword>
<dbReference type="InterPro" id="IPR001041">
    <property type="entry name" value="2Fe-2S_ferredoxin-type"/>
</dbReference>
<evidence type="ECO:0000256" key="6">
    <source>
        <dbReference type="ARBA" id="ARBA00023002"/>
    </source>
</evidence>
<dbReference type="InterPro" id="IPR006058">
    <property type="entry name" value="2Fe2S_fd_BS"/>
</dbReference>
<feature type="domain" description="FAD-binding FR-type" evidence="11">
    <location>
        <begin position="21"/>
        <end position="123"/>
    </location>
</feature>
<keyword evidence="3" id="KW-0001">2Fe-2S</keyword>
<evidence type="ECO:0000256" key="1">
    <source>
        <dbReference type="ARBA" id="ARBA00001974"/>
    </source>
</evidence>
<dbReference type="PROSITE" id="PS51384">
    <property type="entry name" value="FAD_FR"/>
    <property type="match status" value="1"/>
</dbReference>
<dbReference type="Pfam" id="PF00111">
    <property type="entry name" value="Fer2"/>
    <property type="match status" value="1"/>
</dbReference>
<comment type="similarity">
    <text evidence="9">In the N-terminal section; belongs to the FAD-binding oxidoreductase type 6 family.</text>
</comment>
<dbReference type="InterPro" id="IPR008333">
    <property type="entry name" value="Cbr1-like_FAD-bd_dom"/>
</dbReference>
<dbReference type="Proteomes" id="UP000198767">
    <property type="component" value="Unassembled WGS sequence"/>
</dbReference>
<dbReference type="SUPFAM" id="SSF63380">
    <property type="entry name" value="Riboflavin synthase domain-like"/>
    <property type="match status" value="1"/>
</dbReference>
<dbReference type="InterPro" id="IPR017927">
    <property type="entry name" value="FAD-bd_FR_type"/>
</dbReference>
<sequence>MSAFEIDVQPFPKAAVPVLPSAFVSLRLVQRVQETEDTVSFFFDVLSQPIRHYPGQALALNLPMASGVATRTFTICSNGLDGRQVVFTVKAGPTAYATRWMHDHLNVGDELDARGPFGQFSLVTHPGTPLLLIGGGSGFTPMMSMLRWLYERRETSDVVVVQSARRVCDLLFRSELATISAEMPSLQLYEVVSDPQAGEAWAGYRGFVDRAMIRAMVPDVRHRSVFCCGPGGFMEHVSRVLRAEGMDPARFYTESFGTAPVVTEAEGESVKAEGDRIAVSFRGRTVDVDPNQRLNVSLAGQGLRVPTGCGAGQCGTCRLKLTVGRVEMAHNGGLSAFEEAQGYILACCSTPKGAIALEDPA</sequence>
<dbReference type="Gene3D" id="3.40.50.80">
    <property type="entry name" value="Nucleotide-binding domain of ferredoxin-NADP reductase (FNR) module"/>
    <property type="match status" value="1"/>
</dbReference>
<dbReference type="GO" id="GO:0046872">
    <property type="term" value="F:metal ion binding"/>
    <property type="evidence" value="ECO:0007669"/>
    <property type="project" value="UniProtKB-KW"/>
</dbReference>
<feature type="domain" description="2Fe-2S ferredoxin-type" evidence="10">
    <location>
        <begin position="275"/>
        <end position="361"/>
    </location>
</feature>